<organism evidence="2 3">
    <name type="scientific">Bradyrhizobium symbiodeficiens</name>
    <dbReference type="NCBI Taxonomy" id="1404367"/>
    <lineage>
        <taxon>Bacteria</taxon>
        <taxon>Pseudomonadati</taxon>
        <taxon>Pseudomonadota</taxon>
        <taxon>Alphaproteobacteria</taxon>
        <taxon>Hyphomicrobiales</taxon>
        <taxon>Nitrobacteraceae</taxon>
        <taxon>Bradyrhizobium</taxon>
    </lineage>
</organism>
<feature type="region of interest" description="Disordered" evidence="1">
    <location>
        <begin position="485"/>
        <end position="507"/>
    </location>
</feature>
<evidence type="ECO:0000313" key="2">
    <source>
        <dbReference type="EMBL" id="QDF37504.1"/>
    </source>
</evidence>
<feature type="compositionally biased region" description="Polar residues" evidence="1">
    <location>
        <begin position="103"/>
        <end position="113"/>
    </location>
</feature>
<evidence type="ECO:0000313" key="3">
    <source>
        <dbReference type="Proteomes" id="UP000319298"/>
    </source>
</evidence>
<reference evidence="2 3" key="2">
    <citation type="journal article" date="2020" name="Int. J. Syst. Evol. Microbiol.">
        <title>Description and complete genome sequences of Bradyrhizobium symbiodeficiens sp. nov., a non-symbiotic bacterium associated with legumes native to Canada.</title>
        <authorList>
            <person name="Bromfield E.S.P."/>
            <person name="Cloutier S."/>
            <person name="Nguyen H.D.T."/>
        </authorList>
    </citation>
    <scope>NUCLEOTIDE SEQUENCE [LARGE SCALE GENOMIC DNA]</scope>
    <source>
        <strain evidence="2 3">65S1MB</strain>
    </source>
</reference>
<dbReference type="Proteomes" id="UP000319298">
    <property type="component" value="Chromosome"/>
</dbReference>
<gene>
    <name evidence="2" type="ORF">FJN17_07955</name>
</gene>
<protein>
    <recommendedName>
        <fullName evidence="4">EF-hand domain-containing protein</fullName>
    </recommendedName>
</protein>
<feature type="region of interest" description="Disordered" evidence="1">
    <location>
        <begin position="77"/>
        <end position="115"/>
    </location>
</feature>
<keyword evidence="3" id="KW-1185">Reference proteome</keyword>
<accession>A0ABX5W3E7</accession>
<dbReference type="RefSeq" id="WP_140478949.1">
    <property type="nucleotide sequence ID" value="NZ_CP041090.2"/>
</dbReference>
<dbReference type="EMBL" id="CP041090">
    <property type="protein sequence ID" value="QDF37504.1"/>
    <property type="molecule type" value="Genomic_DNA"/>
</dbReference>
<feature type="compositionally biased region" description="Low complexity" evidence="1">
    <location>
        <begin position="83"/>
        <end position="101"/>
    </location>
</feature>
<evidence type="ECO:0000256" key="1">
    <source>
        <dbReference type="SAM" id="MobiDB-lite"/>
    </source>
</evidence>
<proteinExistence type="predicted"/>
<reference evidence="3" key="1">
    <citation type="submission" date="2019-06" db="EMBL/GenBank/DDBJ databases">
        <title>Whole-Genome Sequence of Bradyrhizobium sp. 3 Strain 65S1MB.</title>
        <authorList>
            <person name="Bromfield E.S.P."/>
            <person name="Cloutier S."/>
            <person name="Nguyen H.D.T."/>
        </authorList>
    </citation>
    <scope>NUCLEOTIDE SEQUENCE [LARGE SCALE GENOMIC DNA]</scope>
    <source>
        <strain evidence="3">65S1MB</strain>
    </source>
</reference>
<feature type="compositionally biased region" description="Basic and acidic residues" evidence="1">
    <location>
        <begin position="498"/>
        <end position="507"/>
    </location>
</feature>
<evidence type="ECO:0008006" key="4">
    <source>
        <dbReference type="Google" id="ProtNLM"/>
    </source>
</evidence>
<sequence length="507" mass="55357">MNSMEKTGHDQTCPDGLRNRFFQRKRMLAKDFQIEQDYLNGRRRLLSRSVLGWGVVYGFAIEGAKEIAGCIGAGDPHAGKGEPAQAPGATPAGNAAAQAAPIDTSSKPDQASSKAPHELSVAAGFGLDAGGREAVLREAVTLTAENTLLLVRVNGVWSPRRIDADMKPGRYMLAVHYAERVAGTTVPASFCCCRDEQWTHSCETVIFSLRSLESELCGCGEPECPGAPCACDACAGDPRSHARLVQWATARVAAEASHLRPWDPFQVALDAPIDLACVQIAGVPERCKPLEFVDIDASSPRRLVKTNDALYDLIRGCDLTHIEKVSWGPWHRNRTPVEFNDFAAFFNAQDLDKDSLLTKFSVLFSGPVLRESVRRDVMAITVQMVDGGTGWVRSRRIPISALDTTPSNKSLPTNMTDQFTVAVAKRWVRDEIDQSGESYLSERDFVVEIEVRGDLIEDCSGQTVDANAIGRRAYPTGNGSPGGTYFSSFKVKRSMRSQAEDSERTAR</sequence>
<name>A0ABX5W3E7_9BRAD</name>